<dbReference type="EMBL" id="CAUJNA010003432">
    <property type="protein sequence ID" value="CAJ1401841.1"/>
    <property type="molecule type" value="Genomic_DNA"/>
</dbReference>
<feature type="domain" description="BZIP" evidence="3">
    <location>
        <begin position="160"/>
        <end position="174"/>
    </location>
</feature>
<dbReference type="Proteomes" id="UP001178507">
    <property type="component" value="Unassembled WGS sequence"/>
</dbReference>
<keyword evidence="2" id="KW-0472">Membrane</keyword>
<protein>
    <recommendedName>
        <fullName evidence="3">BZIP domain-containing protein</fullName>
    </recommendedName>
</protein>
<evidence type="ECO:0000259" key="3">
    <source>
        <dbReference type="PROSITE" id="PS00036"/>
    </source>
</evidence>
<reference evidence="4" key="1">
    <citation type="submission" date="2023-08" db="EMBL/GenBank/DDBJ databases">
        <authorList>
            <person name="Chen Y."/>
            <person name="Shah S."/>
            <person name="Dougan E. K."/>
            <person name="Thang M."/>
            <person name="Chan C."/>
        </authorList>
    </citation>
    <scope>NUCLEOTIDE SEQUENCE</scope>
</reference>
<dbReference type="InterPro" id="IPR004827">
    <property type="entry name" value="bZIP"/>
</dbReference>
<evidence type="ECO:0000256" key="1">
    <source>
        <dbReference type="SAM" id="MobiDB-lite"/>
    </source>
</evidence>
<dbReference type="AlphaFoldDB" id="A0AA36NG04"/>
<evidence type="ECO:0000313" key="4">
    <source>
        <dbReference type="EMBL" id="CAJ1401841.1"/>
    </source>
</evidence>
<feature type="region of interest" description="Disordered" evidence="1">
    <location>
        <begin position="168"/>
        <end position="191"/>
    </location>
</feature>
<accession>A0AA36NG04</accession>
<proteinExistence type="predicted"/>
<evidence type="ECO:0000313" key="5">
    <source>
        <dbReference type="Proteomes" id="UP001178507"/>
    </source>
</evidence>
<dbReference type="GO" id="GO:0003700">
    <property type="term" value="F:DNA-binding transcription factor activity"/>
    <property type="evidence" value="ECO:0007669"/>
    <property type="project" value="InterPro"/>
</dbReference>
<keyword evidence="2" id="KW-1133">Transmembrane helix</keyword>
<sequence>MLRHGKGNGALVPAGATVVLSALLLRRWWRRKEPPSLQMGLPVIGPIIQLLKDPTEIMRLGYKTMGGILQALQFQSFKHTPCFAPKSDNPAATVGLKIVKVPSMMEVPECTDAAGDEPLAHAEDKKGGHLVQDKVDFDLLREVWEAEEKLMEARWRRRHRRISNRRAAVASRTRSRPRLPRSRANFIEDID</sequence>
<evidence type="ECO:0000256" key="2">
    <source>
        <dbReference type="SAM" id="Phobius"/>
    </source>
</evidence>
<name>A0AA36NG04_9DINO</name>
<keyword evidence="2" id="KW-0812">Transmembrane</keyword>
<gene>
    <name evidence="4" type="ORF">EVOR1521_LOCUS24904</name>
</gene>
<comment type="caution">
    <text evidence="4">The sequence shown here is derived from an EMBL/GenBank/DDBJ whole genome shotgun (WGS) entry which is preliminary data.</text>
</comment>
<feature type="transmembrane region" description="Helical" evidence="2">
    <location>
        <begin position="12"/>
        <end position="29"/>
    </location>
</feature>
<organism evidence="4 5">
    <name type="scientific">Effrenium voratum</name>
    <dbReference type="NCBI Taxonomy" id="2562239"/>
    <lineage>
        <taxon>Eukaryota</taxon>
        <taxon>Sar</taxon>
        <taxon>Alveolata</taxon>
        <taxon>Dinophyceae</taxon>
        <taxon>Suessiales</taxon>
        <taxon>Symbiodiniaceae</taxon>
        <taxon>Effrenium</taxon>
    </lineage>
</organism>
<dbReference type="PROSITE" id="PS00036">
    <property type="entry name" value="BZIP_BASIC"/>
    <property type="match status" value="1"/>
</dbReference>
<keyword evidence="5" id="KW-1185">Reference proteome</keyword>